<evidence type="ECO:0000256" key="4">
    <source>
        <dbReference type="ARBA" id="ARBA00047846"/>
    </source>
</evidence>
<dbReference type="RefSeq" id="WP_095511926.1">
    <property type="nucleotide sequence ID" value="NZ_MQWD01000001.1"/>
</dbReference>
<gene>
    <name evidence="6" type="ORF">BSZ37_18320</name>
</gene>
<evidence type="ECO:0000313" key="6">
    <source>
        <dbReference type="EMBL" id="PAP78242.1"/>
    </source>
</evidence>
<dbReference type="InterPro" id="IPR004408">
    <property type="entry name" value="Biotin_CoA_COase_ligase"/>
</dbReference>
<evidence type="ECO:0000256" key="1">
    <source>
        <dbReference type="ARBA" id="ARBA00022598"/>
    </source>
</evidence>
<organism evidence="6 7">
    <name type="scientific">Rubrivirga marina</name>
    <dbReference type="NCBI Taxonomy" id="1196024"/>
    <lineage>
        <taxon>Bacteria</taxon>
        <taxon>Pseudomonadati</taxon>
        <taxon>Rhodothermota</taxon>
        <taxon>Rhodothermia</taxon>
        <taxon>Rhodothermales</taxon>
        <taxon>Rubricoccaceae</taxon>
        <taxon>Rubrivirga</taxon>
    </lineage>
</organism>
<name>A0A271J405_9BACT</name>
<comment type="catalytic activity">
    <reaction evidence="4">
        <text>biotin + L-lysyl-[protein] + ATP = N(6)-biotinyl-L-lysyl-[protein] + AMP + diphosphate + H(+)</text>
        <dbReference type="Rhea" id="RHEA:11756"/>
        <dbReference type="Rhea" id="RHEA-COMP:9752"/>
        <dbReference type="Rhea" id="RHEA-COMP:10505"/>
        <dbReference type="ChEBI" id="CHEBI:15378"/>
        <dbReference type="ChEBI" id="CHEBI:29969"/>
        <dbReference type="ChEBI" id="CHEBI:30616"/>
        <dbReference type="ChEBI" id="CHEBI:33019"/>
        <dbReference type="ChEBI" id="CHEBI:57586"/>
        <dbReference type="ChEBI" id="CHEBI:83144"/>
        <dbReference type="ChEBI" id="CHEBI:456215"/>
        <dbReference type="EC" id="6.3.4.15"/>
    </reaction>
</comment>
<dbReference type="SUPFAM" id="SSF55681">
    <property type="entry name" value="Class II aaRS and biotin synthetases"/>
    <property type="match status" value="1"/>
</dbReference>
<keyword evidence="2" id="KW-0092">Biotin</keyword>
<dbReference type="OrthoDB" id="9807064at2"/>
<keyword evidence="1 6" id="KW-0436">Ligase</keyword>
<dbReference type="CDD" id="cd16442">
    <property type="entry name" value="BPL"/>
    <property type="match status" value="1"/>
</dbReference>
<evidence type="ECO:0000313" key="7">
    <source>
        <dbReference type="Proteomes" id="UP000216339"/>
    </source>
</evidence>
<comment type="caution">
    <text evidence="6">The sequence shown here is derived from an EMBL/GenBank/DDBJ whole genome shotgun (WGS) entry which is preliminary data.</text>
</comment>
<protein>
    <recommendedName>
        <fullName evidence="3">biotin--[biotin carboxyl-carrier protein] ligase</fullName>
        <ecNumber evidence="3">6.3.4.15</ecNumber>
    </recommendedName>
</protein>
<accession>A0A271J405</accession>
<dbReference type="Pfam" id="PF03099">
    <property type="entry name" value="BPL_LplA_LipB"/>
    <property type="match status" value="1"/>
</dbReference>
<dbReference type="NCBIfam" id="TIGR00121">
    <property type="entry name" value="birA_ligase"/>
    <property type="match status" value="1"/>
</dbReference>
<dbReference type="EC" id="6.3.4.15" evidence="3"/>
<dbReference type="PANTHER" id="PTHR12835">
    <property type="entry name" value="BIOTIN PROTEIN LIGASE"/>
    <property type="match status" value="1"/>
</dbReference>
<proteinExistence type="predicted"/>
<sequence length="261" mass="26675">MDDPAARRLRDVTAAATLGTPIRHLASAGSTMDEAAAWAAEGAPHGAVVVAEHQHGGRGRHGRAWEAPPGQSLLVTVVLRPDLAADRVGLVPLAAGLAVAEAVDAFGADARLKWPNDVRVGGRKLAGVLAETTWSRGQACVLLGVGLNVGQDAFPPPLDQTATSLRLETGQPVPRLAPLRPILDRLAGLLALAEADPAALVSAVEARLERVGDAIEVRDPGSGALVVAGRVLGLAPTGALRLLTPGGERDVYAGEVTLAAP</sequence>
<dbReference type="PROSITE" id="PS51733">
    <property type="entry name" value="BPL_LPL_CATALYTIC"/>
    <property type="match status" value="1"/>
</dbReference>
<dbReference type="GO" id="GO:0005737">
    <property type="term" value="C:cytoplasm"/>
    <property type="evidence" value="ECO:0007669"/>
    <property type="project" value="TreeGrafter"/>
</dbReference>
<keyword evidence="7" id="KW-1185">Reference proteome</keyword>
<evidence type="ECO:0000256" key="2">
    <source>
        <dbReference type="ARBA" id="ARBA00023267"/>
    </source>
</evidence>
<evidence type="ECO:0000259" key="5">
    <source>
        <dbReference type="PROSITE" id="PS51733"/>
    </source>
</evidence>
<evidence type="ECO:0000256" key="3">
    <source>
        <dbReference type="ARBA" id="ARBA00024227"/>
    </source>
</evidence>
<feature type="domain" description="BPL/LPL catalytic" evidence="5">
    <location>
        <begin position="11"/>
        <end position="194"/>
    </location>
</feature>
<dbReference type="Gene3D" id="3.30.930.10">
    <property type="entry name" value="Bira Bifunctional Protein, Domain 2"/>
    <property type="match status" value="1"/>
</dbReference>
<reference evidence="6 7" key="1">
    <citation type="submission" date="2016-11" db="EMBL/GenBank/DDBJ databases">
        <title>Study of marine rhodopsin-containing bacteria.</title>
        <authorList>
            <person name="Yoshizawa S."/>
            <person name="Kumagai Y."/>
            <person name="Kogure K."/>
        </authorList>
    </citation>
    <scope>NUCLEOTIDE SEQUENCE [LARGE SCALE GENOMIC DNA]</scope>
    <source>
        <strain evidence="6 7">SAORIC-28</strain>
    </source>
</reference>
<dbReference type="PANTHER" id="PTHR12835:SF5">
    <property type="entry name" value="BIOTIN--PROTEIN LIGASE"/>
    <property type="match status" value="1"/>
</dbReference>
<dbReference type="GO" id="GO:0004077">
    <property type="term" value="F:biotin--[biotin carboxyl-carrier protein] ligase activity"/>
    <property type="evidence" value="ECO:0007669"/>
    <property type="project" value="UniProtKB-EC"/>
</dbReference>
<dbReference type="InterPro" id="IPR045864">
    <property type="entry name" value="aa-tRNA-synth_II/BPL/LPL"/>
</dbReference>
<dbReference type="InterPro" id="IPR004143">
    <property type="entry name" value="BPL_LPL_catalytic"/>
</dbReference>
<dbReference type="Proteomes" id="UP000216339">
    <property type="component" value="Unassembled WGS sequence"/>
</dbReference>
<dbReference type="Pfam" id="PF02237">
    <property type="entry name" value="BPL_C"/>
    <property type="match status" value="1"/>
</dbReference>
<dbReference type="InterPro" id="IPR003142">
    <property type="entry name" value="BPL_C"/>
</dbReference>
<dbReference type="AlphaFoldDB" id="A0A271J405"/>
<dbReference type="EMBL" id="MQWD01000001">
    <property type="protein sequence ID" value="PAP78242.1"/>
    <property type="molecule type" value="Genomic_DNA"/>
</dbReference>